<keyword evidence="3" id="KW-1185">Reference proteome</keyword>
<dbReference type="AlphaFoldDB" id="A0A2H3DQG3"/>
<organism evidence="2 3">
    <name type="scientific">Armillaria gallica</name>
    <name type="common">Bulbous honey fungus</name>
    <name type="synonym">Armillaria bulbosa</name>
    <dbReference type="NCBI Taxonomy" id="47427"/>
    <lineage>
        <taxon>Eukaryota</taxon>
        <taxon>Fungi</taxon>
        <taxon>Dikarya</taxon>
        <taxon>Basidiomycota</taxon>
        <taxon>Agaricomycotina</taxon>
        <taxon>Agaricomycetes</taxon>
        <taxon>Agaricomycetidae</taxon>
        <taxon>Agaricales</taxon>
        <taxon>Marasmiineae</taxon>
        <taxon>Physalacriaceae</taxon>
        <taxon>Armillaria</taxon>
    </lineage>
</organism>
<gene>
    <name evidence="2" type="ORF">ARMGADRAFT_1082753</name>
</gene>
<accession>A0A2H3DQG3</accession>
<feature type="region of interest" description="Disordered" evidence="1">
    <location>
        <begin position="89"/>
        <end position="109"/>
    </location>
</feature>
<dbReference type="InParanoid" id="A0A2H3DQG3"/>
<dbReference type="Proteomes" id="UP000217790">
    <property type="component" value="Unassembled WGS sequence"/>
</dbReference>
<evidence type="ECO:0000313" key="3">
    <source>
        <dbReference type="Proteomes" id="UP000217790"/>
    </source>
</evidence>
<reference evidence="3" key="1">
    <citation type="journal article" date="2017" name="Nat. Ecol. Evol.">
        <title>Genome expansion and lineage-specific genetic innovations in the forest pathogenic fungi Armillaria.</title>
        <authorList>
            <person name="Sipos G."/>
            <person name="Prasanna A.N."/>
            <person name="Walter M.C."/>
            <person name="O'Connor E."/>
            <person name="Balint B."/>
            <person name="Krizsan K."/>
            <person name="Kiss B."/>
            <person name="Hess J."/>
            <person name="Varga T."/>
            <person name="Slot J."/>
            <person name="Riley R."/>
            <person name="Boka B."/>
            <person name="Rigling D."/>
            <person name="Barry K."/>
            <person name="Lee J."/>
            <person name="Mihaltcheva S."/>
            <person name="LaButti K."/>
            <person name="Lipzen A."/>
            <person name="Waldron R."/>
            <person name="Moloney N.M."/>
            <person name="Sperisen C."/>
            <person name="Kredics L."/>
            <person name="Vagvoelgyi C."/>
            <person name="Patrignani A."/>
            <person name="Fitzpatrick D."/>
            <person name="Nagy I."/>
            <person name="Doyle S."/>
            <person name="Anderson J.B."/>
            <person name="Grigoriev I.V."/>
            <person name="Gueldener U."/>
            <person name="Muensterkoetter M."/>
            <person name="Nagy L.G."/>
        </authorList>
    </citation>
    <scope>NUCLEOTIDE SEQUENCE [LARGE SCALE GENOMIC DNA]</scope>
    <source>
        <strain evidence="3">Ar21-2</strain>
    </source>
</reference>
<protein>
    <submittedName>
        <fullName evidence="2">Uncharacterized protein</fullName>
    </submittedName>
</protein>
<evidence type="ECO:0000313" key="2">
    <source>
        <dbReference type="EMBL" id="PBK90503.1"/>
    </source>
</evidence>
<name>A0A2H3DQG3_ARMGA</name>
<dbReference type="EMBL" id="KZ293665">
    <property type="protein sequence ID" value="PBK90503.1"/>
    <property type="molecule type" value="Genomic_DNA"/>
</dbReference>
<proteinExistence type="predicted"/>
<evidence type="ECO:0000256" key="1">
    <source>
        <dbReference type="SAM" id="MobiDB-lite"/>
    </source>
</evidence>
<sequence length="129" mass="14390">MGGIAAGMRVYHRIVEMLVESTSLYASVIVVLLVCEVRNESPGAYIAELAIAMRASASKSFWPFVPCNDYNVFARELCRRFWSTALQQDMRDQTTPGSDSLDMSVGYELDPSPRIKLDLENGLDYSARS</sequence>